<dbReference type="Proteomes" id="UP001147747">
    <property type="component" value="Unassembled WGS sequence"/>
</dbReference>
<keyword evidence="5" id="KW-0804">Transcription</keyword>
<protein>
    <recommendedName>
        <fullName evidence="8">Xylanolytic transcriptional activator regulatory domain-containing protein</fullName>
    </recommendedName>
</protein>
<dbReference type="GO" id="GO:0008270">
    <property type="term" value="F:zinc ion binding"/>
    <property type="evidence" value="ECO:0007669"/>
    <property type="project" value="InterPro"/>
</dbReference>
<evidence type="ECO:0000256" key="4">
    <source>
        <dbReference type="ARBA" id="ARBA00023125"/>
    </source>
</evidence>
<evidence type="ECO:0000256" key="7">
    <source>
        <dbReference type="SAM" id="MobiDB-lite"/>
    </source>
</evidence>
<dbReference type="InterPro" id="IPR051615">
    <property type="entry name" value="Transcr_Regulatory_Elem"/>
</dbReference>
<evidence type="ECO:0000256" key="2">
    <source>
        <dbReference type="ARBA" id="ARBA00022833"/>
    </source>
</evidence>
<evidence type="ECO:0000259" key="8">
    <source>
        <dbReference type="Pfam" id="PF04082"/>
    </source>
</evidence>
<feature type="region of interest" description="Disordered" evidence="7">
    <location>
        <begin position="35"/>
        <end position="116"/>
    </location>
</feature>
<dbReference type="RefSeq" id="XP_056493332.1">
    <property type="nucleotide sequence ID" value="XM_056627537.1"/>
</dbReference>
<gene>
    <name evidence="9" type="ORF">N7509_002900</name>
</gene>
<organism evidence="9 10">
    <name type="scientific">Penicillium cosmopolitanum</name>
    <dbReference type="NCBI Taxonomy" id="1131564"/>
    <lineage>
        <taxon>Eukaryota</taxon>
        <taxon>Fungi</taxon>
        <taxon>Dikarya</taxon>
        <taxon>Ascomycota</taxon>
        <taxon>Pezizomycotina</taxon>
        <taxon>Eurotiomycetes</taxon>
        <taxon>Eurotiomycetidae</taxon>
        <taxon>Eurotiales</taxon>
        <taxon>Aspergillaceae</taxon>
        <taxon>Penicillium</taxon>
    </lineage>
</organism>
<accession>A0A9X0BDR3</accession>
<reference evidence="9" key="2">
    <citation type="journal article" date="2023" name="IMA Fungus">
        <title>Comparative genomic study of the Penicillium genus elucidates a diverse pangenome and 15 lateral gene transfer events.</title>
        <authorList>
            <person name="Petersen C."/>
            <person name="Sorensen T."/>
            <person name="Nielsen M.R."/>
            <person name="Sondergaard T.E."/>
            <person name="Sorensen J.L."/>
            <person name="Fitzpatrick D.A."/>
            <person name="Frisvad J.C."/>
            <person name="Nielsen K.L."/>
        </authorList>
    </citation>
    <scope>NUCLEOTIDE SEQUENCE</scope>
    <source>
        <strain evidence="9">IBT 29677</strain>
    </source>
</reference>
<keyword evidence="2" id="KW-0862">Zinc</keyword>
<keyword evidence="1" id="KW-0479">Metal-binding</keyword>
<dbReference type="GO" id="GO:0006351">
    <property type="term" value="P:DNA-templated transcription"/>
    <property type="evidence" value="ECO:0007669"/>
    <property type="project" value="InterPro"/>
</dbReference>
<dbReference type="Pfam" id="PF04082">
    <property type="entry name" value="Fungal_trans"/>
    <property type="match status" value="1"/>
</dbReference>
<evidence type="ECO:0000256" key="6">
    <source>
        <dbReference type="ARBA" id="ARBA00023242"/>
    </source>
</evidence>
<evidence type="ECO:0000313" key="9">
    <source>
        <dbReference type="EMBL" id="KAJ5409017.1"/>
    </source>
</evidence>
<evidence type="ECO:0000256" key="3">
    <source>
        <dbReference type="ARBA" id="ARBA00023015"/>
    </source>
</evidence>
<dbReference type="PANTHER" id="PTHR31313">
    <property type="entry name" value="TY1 ENHANCER ACTIVATOR"/>
    <property type="match status" value="1"/>
</dbReference>
<keyword evidence="10" id="KW-1185">Reference proteome</keyword>
<name>A0A9X0BDR3_9EURO</name>
<proteinExistence type="predicted"/>
<reference evidence="9" key="1">
    <citation type="submission" date="2022-12" db="EMBL/GenBank/DDBJ databases">
        <authorList>
            <person name="Petersen C."/>
        </authorList>
    </citation>
    <scope>NUCLEOTIDE SEQUENCE</scope>
    <source>
        <strain evidence="9">IBT 29677</strain>
    </source>
</reference>
<dbReference type="OrthoDB" id="2154091at2759"/>
<sequence>MPLRRTRAAAACLFCRQKKLELENARLRDNQLAGSEDSFLSQSTSSLSPISPRQARVAPSKPQDGESLRSNSHPEVPDSDHNNQRATSLYHGPTSTAYDDRTRSGDGVGNIDLPNDPASENWSKNLLFVQTARQRQLEPLNLTTGKLDFDGVDPEIGMHLLSIYWSRQLYTAQIIYRPVFMRDMACAGPYFSKLLLNAILFTVSKHSPRSEICSNPDDITTAGWRFRQRFTDLLRDNFDKSKVTTIQALLIMSNSLFSRCDERSLSWLYAGNAFNMIIDLGLHVAASGENMSAEELEIRKRVLWGAYCRPPLLRHNNIKASLKFLDEYDELDPFQALTYKQLTPTPTVPSLNVSLLTKLCELSVIIDRILCELYSESAQMMRGQSEGISDNINSELCRWRQNLPPELDYLHHTSQAVLLPQAFCLLALFNVLIILSKRPLFTGNDERPNNPASAFESINTCTAAANQIVQILRDYSQHFAISSAPYMLSYATYISATIHARIVAQKGKSSTSFQSLMLCRNVLQEHHCLYGAAGKAKESLDRLCDHLGIDAAEETRQMNVFTEAAPREPMVTNGPAQSLDASGIPDQTIEITSRINWGLSDLDLEAIAQGFRFDGELDYLMHPVGM</sequence>
<dbReference type="InterPro" id="IPR007219">
    <property type="entry name" value="XnlR_reg_dom"/>
</dbReference>
<dbReference type="GeneID" id="81366517"/>
<dbReference type="EMBL" id="JAPZBU010000004">
    <property type="protein sequence ID" value="KAJ5409017.1"/>
    <property type="molecule type" value="Genomic_DNA"/>
</dbReference>
<feature type="compositionally biased region" description="Low complexity" evidence="7">
    <location>
        <begin position="35"/>
        <end position="51"/>
    </location>
</feature>
<evidence type="ECO:0000313" key="10">
    <source>
        <dbReference type="Proteomes" id="UP001147747"/>
    </source>
</evidence>
<dbReference type="AlphaFoldDB" id="A0A9X0BDR3"/>
<evidence type="ECO:0000256" key="1">
    <source>
        <dbReference type="ARBA" id="ARBA00022723"/>
    </source>
</evidence>
<keyword evidence="4" id="KW-0238">DNA-binding</keyword>
<comment type="caution">
    <text evidence="9">The sequence shown here is derived from an EMBL/GenBank/DDBJ whole genome shotgun (WGS) entry which is preliminary data.</text>
</comment>
<evidence type="ECO:0000256" key="5">
    <source>
        <dbReference type="ARBA" id="ARBA00023163"/>
    </source>
</evidence>
<keyword evidence="3" id="KW-0805">Transcription regulation</keyword>
<feature type="domain" description="Xylanolytic transcriptional activator regulatory" evidence="8">
    <location>
        <begin position="161"/>
        <end position="400"/>
    </location>
</feature>
<keyword evidence="6" id="KW-0539">Nucleus</keyword>
<dbReference type="CDD" id="cd12148">
    <property type="entry name" value="fungal_TF_MHR"/>
    <property type="match status" value="1"/>
</dbReference>
<dbReference type="GO" id="GO:0003677">
    <property type="term" value="F:DNA binding"/>
    <property type="evidence" value="ECO:0007669"/>
    <property type="project" value="UniProtKB-KW"/>
</dbReference>
<dbReference type="PANTHER" id="PTHR31313:SF86">
    <property type="entry name" value="ZN(2)-C6 FUNGAL-TYPE DOMAIN-CONTAINING PROTEIN"/>
    <property type="match status" value="1"/>
</dbReference>